<comment type="caution">
    <text evidence="1">The sequence shown here is derived from an EMBL/GenBank/DDBJ whole genome shotgun (WGS) entry which is preliminary data.</text>
</comment>
<gene>
    <name evidence="1" type="ORF">IXB50_21780</name>
</gene>
<sequence length="167" mass="18229">MAKRLNDIEKQQIKKAWMEGDCTIPSLAKQYGVSESSIKRTIKGIPKGGGKAAIAKIATTVVNEAVESVVSQGLTSEEIEELQGVDDSYFAQVLMLVAKEALNKSRSLGFNTAGEAATTAMNALKTIRALYPLTMREAARWVVKLPGFHPEKFAQILMEEWNDNNAA</sequence>
<dbReference type="Proteomes" id="UP000717364">
    <property type="component" value="Unassembled WGS sequence"/>
</dbReference>
<evidence type="ECO:0000313" key="1">
    <source>
        <dbReference type="EMBL" id="MBT9318047.1"/>
    </source>
</evidence>
<keyword evidence="2" id="KW-1185">Reference proteome</keyword>
<dbReference type="AlphaFoldDB" id="A0A947DJI4"/>
<dbReference type="EMBL" id="JADOES010000077">
    <property type="protein sequence ID" value="MBT9318047.1"/>
    <property type="molecule type" value="Genomic_DNA"/>
</dbReference>
<organism evidence="1 2">
    <name type="scientific">Leptothoe spongobia TAU-MAC 1115</name>
    <dbReference type="NCBI Taxonomy" id="1967444"/>
    <lineage>
        <taxon>Bacteria</taxon>
        <taxon>Bacillati</taxon>
        <taxon>Cyanobacteriota</taxon>
        <taxon>Cyanophyceae</taxon>
        <taxon>Nodosilineales</taxon>
        <taxon>Cymatolegaceae</taxon>
        <taxon>Leptothoe</taxon>
        <taxon>Leptothoe spongobia</taxon>
    </lineage>
</organism>
<name>A0A947DJI4_9CYAN</name>
<dbReference type="RefSeq" id="WP_215611109.1">
    <property type="nucleotide sequence ID" value="NZ_JADOES010000077.1"/>
</dbReference>
<reference evidence="1" key="1">
    <citation type="submission" date="2020-11" db="EMBL/GenBank/DDBJ databases">
        <authorList>
            <person name="Konstantinou D."/>
            <person name="Gkelis S."/>
            <person name="Popin R."/>
            <person name="Fewer D."/>
            <person name="Sivonen K."/>
        </authorList>
    </citation>
    <scope>NUCLEOTIDE SEQUENCE</scope>
    <source>
        <strain evidence="1">TAU-MAC 1115</strain>
    </source>
</reference>
<proteinExistence type="predicted"/>
<reference evidence="1" key="2">
    <citation type="journal article" date="2021" name="Mar. Drugs">
        <title>Genome Reduction and Secondary Metabolism of the Marine Sponge-Associated Cyanobacterium Leptothoe.</title>
        <authorList>
            <person name="Konstantinou D."/>
            <person name="Popin R.V."/>
            <person name="Fewer D.P."/>
            <person name="Sivonen K."/>
            <person name="Gkelis S."/>
        </authorList>
    </citation>
    <scope>NUCLEOTIDE SEQUENCE</scope>
    <source>
        <strain evidence="1">TAU-MAC 1115</strain>
    </source>
</reference>
<evidence type="ECO:0000313" key="2">
    <source>
        <dbReference type="Proteomes" id="UP000717364"/>
    </source>
</evidence>
<protein>
    <submittedName>
        <fullName evidence="1">Uncharacterized protein</fullName>
    </submittedName>
</protein>
<accession>A0A947DJI4</accession>